<dbReference type="HOGENOM" id="CLU_924332_0_0_1"/>
<keyword evidence="2" id="KW-1133">Transmembrane helix</keyword>
<accession>A0A074XU18</accession>
<sequence length="301" mass="33496">MPSLPQRCIRGDAITHLLSYPQSSDILQMSATNNTRPPSYLSHEEQASAPAYTEVYTPPTLPPASPRPADWPDQYGNRAPALRTLPPSRPLQRPDRLELNNRSSRRSNIRIASPTPSWPAEGMATNNSADDDCKTCSVYALVVLLAAVFASIVSSAVFVKRDSVALHQNSNILKDLTSTVLTLRETKTSWDTKAWNTKTVTEEGTKTVTVTETAVGVFNAQSTPVVTGMDDFDVEIHTMVGERLRKREKTIGDEYVDENLCTTTTFFPWGRWQQTPSGTVRVCCPPTETPEPDLEEMIWRR</sequence>
<evidence type="ECO:0000313" key="4">
    <source>
        <dbReference type="Proteomes" id="UP000030706"/>
    </source>
</evidence>
<evidence type="ECO:0000256" key="2">
    <source>
        <dbReference type="SAM" id="Phobius"/>
    </source>
</evidence>
<keyword evidence="2" id="KW-0472">Membrane</keyword>
<dbReference type="GeneID" id="40751698"/>
<feature type="region of interest" description="Disordered" evidence="1">
    <location>
        <begin position="54"/>
        <end position="124"/>
    </location>
</feature>
<reference evidence="3 4" key="1">
    <citation type="journal article" date="2014" name="BMC Genomics">
        <title>Genome sequencing of four Aureobasidium pullulans varieties: biotechnological potential, stress tolerance, and description of new species.</title>
        <authorList>
            <person name="Gostin Ar C."/>
            <person name="Ohm R.A."/>
            <person name="Kogej T."/>
            <person name="Sonjak S."/>
            <person name="Turk M."/>
            <person name="Zajc J."/>
            <person name="Zalar P."/>
            <person name="Grube M."/>
            <person name="Sun H."/>
            <person name="Han J."/>
            <person name="Sharma A."/>
            <person name="Chiniquy J."/>
            <person name="Ngan C.Y."/>
            <person name="Lipzen A."/>
            <person name="Barry K."/>
            <person name="Grigoriev I.V."/>
            <person name="Gunde-Cimerman N."/>
        </authorList>
    </citation>
    <scope>NUCLEOTIDE SEQUENCE [LARGE SCALE GENOMIC DNA]</scope>
    <source>
        <strain evidence="3 4">EXF-150</strain>
    </source>
</reference>
<dbReference type="EMBL" id="KL584974">
    <property type="protein sequence ID" value="KEQ89083.1"/>
    <property type="molecule type" value="Genomic_DNA"/>
</dbReference>
<feature type="transmembrane region" description="Helical" evidence="2">
    <location>
        <begin position="138"/>
        <end position="159"/>
    </location>
</feature>
<dbReference type="AlphaFoldDB" id="A0A074XU18"/>
<dbReference type="RefSeq" id="XP_029765270.1">
    <property type="nucleotide sequence ID" value="XM_029909392.1"/>
</dbReference>
<gene>
    <name evidence="3" type="ORF">M438DRAFT_399</name>
</gene>
<protein>
    <submittedName>
        <fullName evidence="3">Uncharacterized protein</fullName>
    </submittedName>
</protein>
<name>A0A074XU18_AURPU</name>
<evidence type="ECO:0000256" key="1">
    <source>
        <dbReference type="SAM" id="MobiDB-lite"/>
    </source>
</evidence>
<dbReference type="Proteomes" id="UP000030706">
    <property type="component" value="Unassembled WGS sequence"/>
</dbReference>
<keyword evidence="4" id="KW-1185">Reference proteome</keyword>
<proteinExistence type="predicted"/>
<evidence type="ECO:0000313" key="3">
    <source>
        <dbReference type="EMBL" id="KEQ89083.1"/>
    </source>
</evidence>
<organism evidence="3 4">
    <name type="scientific">Aureobasidium pullulans EXF-150</name>
    <dbReference type="NCBI Taxonomy" id="1043002"/>
    <lineage>
        <taxon>Eukaryota</taxon>
        <taxon>Fungi</taxon>
        <taxon>Dikarya</taxon>
        <taxon>Ascomycota</taxon>
        <taxon>Pezizomycotina</taxon>
        <taxon>Dothideomycetes</taxon>
        <taxon>Dothideomycetidae</taxon>
        <taxon>Dothideales</taxon>
        <taxon>Saccotheciaceae</taxon>
        <taxon>Aureobasidium</taxon>
    </lineage>
</organism>
<keyword evidence="2" id="KW-0812">Transmembrane</keyword>